<accession>A0A8A4ZKQ0</accession>
<evidence type="ECO:0008006" key="4">
    <source>
        <dbReference type="Google" id="ProtNLM"/>
    </source>
</evidence>
<protein>
    <recommendedName>
        <fullName evidence="4">PH domain-containing protein</fullName>
    </recommendedName>
</protein>
<keyword evidence="3" id="KW-1185">Reference proteome</keyword>
<keyword evidence="1" id="KW-0472">Membrane</keyword>
<keyword evidence="1" id="KW-1133">Transmembrane helix</keyword>
<dbReference type="EMBL" id="CP071868">
    <property type="protein sequence ID" value="QTE31097.1"/>
    <property type="molecule type" value="Genomic_DNA"/>
</dbReference>
<keyword evidence="1" id="KW-0812">Transmembrane</keyword>
<dbReference type="AlphaFoldDB" id="A0A8A4ZKQ0"/>
<evidence type="ECO:0000313" key="2">
    <source>
        <dbReference type="EMBL" id="QTE31097.1"/>
    </source>
</evidence>
<feature type="transmembrane region" description="Helical" evidence="1">
    <location>
        <begin position="50"/>
        <end position="71"/>
    </location>
</feature>
<evidence type="ECO:0000313" key="3">
    <source>
        <dbReference type="Proteomes" id="UP000663937"/>
    </source>
</evidence>
<proteinExistence type="predicted"/>
<organism evidence="2 3">
    <name type="scientific">Pengzhenrongella sicca</name>
    <dbReference type="NCBI Taxonomy" id="2819238"/>
    <lineage>
        <taxon>Bacteria</taxon>
        <taxon>Bacillati</taxon>
        <taxon>Actinomycetota</taxon>
        <taxon>Actinomycetes</taxon>
        <taxon>Micrococcales</taxon>
        <taxon>Pengzhenrongella</taxon>
    </lineage>
</organism>
<sequence length="155" mass="17126">MPLEPESGTSEIIARSPKKPAWLWVQVIVQSILFAYWANRFRESGDADVAIVMAVGLFIVLALSVAAVLGYQRVTLVLTDNSVTLQRRWRPIVVPRTAILAVRGEIPGRPSWSSSLVLELDDKRIVTLPTFGQTGKALVPRLQDWAGVGEKPTEH</sequence>
<reference evidence="2" key="1">
    <citation type="submission" date="2021-03" db="EMBL/GenBank/DDBJ databases">
        <title>Pengzhenrongella sicca gen. nov., sp. nov., a new member of suborder Micrococcineae isolated from High-Arctic tundra soil.</title>
        <authorList>
            <person name="Peng F."/>
        </authorList>
    </citation>
    <scope>NUCLEOTIDE SEQUENCE</scope>
    <source>
        <strain evidence="2">LRZ-2</strain>
    </source>
</reference>
<feature type="transmembrane region" description="Helical" evidence="1">
    <location>
        <begin position="21"/>
        <end position="38"/>
    </location>
</feature>
<dbReference type="KEGG" id="psic:J4E96_09335"/>
<dbReference type="Proteomes" id="UP000663937">
    <property type="component" value="Chromosome"/>
</dbReference>
<evidence type="ECO:0000256" key="1">
    <source>
        <dbReference type="SAM" id="Phobius"/>
    </source>
</evidence>
<dbReference type="RefSeq" id="WP_227425475.1">
    <property type="nucleotide sequence ID" value="NZ_CP071868.1"/>
</dbReference>
<name>A0A8A4ZKQ0_9MICO</name>
<gene>
    <name evidence="2" type="ORF">J4E96_09335</name>
</gene>